<keyword evidence="1" id="KW-0732">Signal</keyword>
<dbReference type="AlphaFoldDB" id="A0A3Q9FRI2"/>
<dbReference type="RefSeq" id="WP_126614738.1">
    <property type="nucleotide sequence ID" value="NZ_CP034562.1"/>
</dbReference>
<dbReference type="Proteomes" id="UP000267268">
    <property type="component" value="Chromosome 1"/>
</dbReference>
<dbReference type="OrthoDB" id="980395at2"/>
<dbReference type="KEGG" id="fll:EI427_11520"/>
<evidence type="ECO:0000256" key="1">
    <source>
        <dbReference type="SAM" id="SignalP"/>
    </source>
</evidence>
<evidence type="ECO:0000313" key="2">
    <source>
        <dbReference type="EMBL" id="AZQ62839.1"/>
    </source>
</evidence>
<dbReference type="PROSITE" id="PS51257">
    <property type="entry name" value="PROKAR_LIPOPROTEIN"/>
    <property type="match status" value="1"/>
</dbReference>
<reference evidence="2 3" key="1">
    <citation type="submission" date="2018-12" db="EMBL/GenBank/DDBJ databases">
        <title>Flammeovirga pectinis sp. nov., isolated from the gut of the Korean scallop, Patinopecten yessoensis.</title>
        <authorList>
            <person name="Bae J.-W."/>
            <person name="Jeong Y.-S."/>
            <person name="Kang W."/>
        </authorList>
    </citation>
    <scope>NUCLEOTIDE SEQUENCE [LARGE SCALE GENOMIC DNA]</scope>
    <source>
        <strain evidence="2 3">L12M1</strain>
    </source>
</reference>
<evidence type="ECO:0000313" key="3">
    <source>
        <dbReference type="Proteomes" id="UP000267268"/>
    </source>
</evidence>
<accession>A0A3Q9FRI2</accession>
<dbReference type="EMBL" id="CP034562">
    <property type="protein sequence ID" value="AZQ62839.1"/>
    <property type="molecule type" value="Genomic_DNA"/>
</dbReference>
<organism evidence="2 3">
    <name type="scientific">Flammeovirga pectinis</name>
    <dbReference type="NCBI Taxonomy" id="2494373"/>
    <lineage>
        <taxon>Bacteria</taxon>
        <taxon>Pseudomonadati</taxon>
        <taxon>Bacteroidota</taxon>
        <taxon>Cytophagia</taxon>
        <taxon>Cytophagales</taxon>
        <taxon>Flammeovirgaceae</taxon>
        <taxon>Flammeovirga</taxon>
    </lineage>
</organism>
<feature type="chain" id="PRO_5018736710" description="DUF4625 domain-containing protein" evidence="1">
    <location>
        <begin position="27"/>
        <end position="158"/>
    </location>
</feature>
<name>A0A3Q9FRI2_9BACT</name>
<sequence length="158" mass="17224">MKITTKAIYNLMVRFAIISVSTLVIASCNKENDTEEPTPDVASIEIVNFEDGDGITINETTSFVTFATSPSGNIENSKVTFTNVEDNQITYEFDLIGKMPKSINQPISATLSADVVIDQIGEYVVTATYEYTENGIESITLISSEEITIEASTMIGTE</sequence>
<gene>
    <name evidence="2" type="ORF">EI427_11520</name>
</gene>
<protein>
    <recommendedName>
        <fullName evidence="4">DUF4625 domain-containing protein</fullName>
    </recommendedName>
</protein>
<feature type="signal peptide" evidence="1">
    <location>
        <begin position="1"/>
        <end position="26"/>
    </location>
</feature>
<evidence type="ECO:0008006" key="4">
    <source>
        <dbReference type="Google" id="ProtNLM"/>
    </source>
</evidence>
<keyword evidence="3" id="KW-1185">Reference proteome</keyword>
<proteinExistence type="predicted"/>